<gene>
    <name evidence="2" type="ORF">CURHAP_LOCUS33931</name>
    <name evidence="3" type="ORF">ORAREDHAP_LOCUS33519</name>
</gene>
<evidence type="ECO:0000313" key="5">
    <source>
        <dbReference type="Proteomes" id="UP000507245"/>
    </source>
</evidence>
<dbReference type="AlphaFoldDB" id="A0A6J5V4N3"/>
<evidence type="ECO:0000313" key="4">
    <source>
        <dbReference type="Proteomes" id="UP000507222"/>
    </source>
</evidence>
<proteinExistence type="predicted"/>
<dbReference type="Proteomes" id="UP000507222">
    <property type="component" value="Unassembled WGS sequence"/>
</dbReference>
<dbReference type="EMBL" id="CAEKDK010000005">
    <property type="protein sequence ID" value="CAB4280968.1"/>
    <property type="molecule type" value="Genomic_DNA"/>
</dbReference>
<evidence type="ECO:0000313" key="3">
    <source>
        <dbReference type="EMBL" id="CAB4311378.1"/>
    </source>
</evidence>
<organism evidence="2 4">
    <name type="scientific">Prunus armeniaca</name>
    <name type="common">Apricot</name>
    <name type="synonym">Armeniaca vulgaris</name>
    <dbReference type="NCBI Taxonomy" id="36596"/>
    <lineage>
        <taxon>Eukaryota</taxon>
        <taxon>Viridiplantae</taxon>
        <taxon>Streptophyta</taxon>
        <taxon>Embryophyta</taxon>
        <taxon>Tracheophyta</taxon>
        <taxon>Spermatophyta</taxon>
        <taxon>Magnoliopsida</taxon>
        <taxon>eudicotyledons</taxon>
        <taxon>Gunneridae</taxon>
        <taxon>Pentapetalae</taxon>
        <taxon>rosids</taxon>
        <taxon>fabids</taxon>
        <taxon>Rosales</taxon>
        <taxon>Rosaceae</taxon>
        <taxon>Amygdaloideae</taxon>
        <taxon>Amygdaleae</taxon>
        <taxon>Prunus</taxon>
    </lineage>
</organism>
<reference evidence="5" key="1">
    <citation type="journal article" date="2020" name="Genome Biol.">
        <title>Gamete binning: chromosome-level and haplotype-resolved genome assembly enabled by high-throughput single-cell sequencing of gamete genomes.</title>
        <authorList>
            <person name="Campoy J.A."/>
            <person name="Sun H."/>
            <person name="Goel M."/>
            <person name="Jiao W.-B."/>
            <person name="Folz-Donahue K."/>
            <person name="Wang N."/>
            <person name="Rubio M."/>
            <person name="Liu C."/>
            <person name="Kukat C."/>
            <person name="Ruiz D."/>
            <person name="Huettel B."/>
            <person name="Schneeberger K."/>
        </authorList>
    </citation>
    <scope>NUCLEOTIDE SEQUENCE [LARGE SCALE GENOMIC DNA]</scope>
    <source>
        <strain evidence="5">cv. Rojo Pasion</strain>
    </source>
</reference>
<evidence type="ECO:0000313" key="2">
    <source>
        <dbReference type="EMBL" id="CAB4280968.1"/>
    </source>
</evidence>
<feature type="compositionally biased region" description="Basic and acidic residues" evidence="1">
    <location>
        <begin position="47"/>
        <end position="65"/>
    </location>
</feature>
<keyword evidence="5" id="KW-1185">Reference proteome</keyword>
<name>A0A6J5V4N3_PRUAR</name>
<accession>A0A6J5V4N3</accession>
<evidence type="ECO:0000256" key="1">
    <source>
        <dbReference type="SAM" id="MobiDB-lite"/>
    </source>
</evidence>
<dbReference type="EMBL" id="CAEKKB010000005">
    <property type="protein sequence ID" value="CAB4311378.1"/>
    <property type="molecule type" value="Genomic_DNA"/>
</dbReference>
<protein>
    <submittedName>
        <fullName evidence="2">Uncharacterized protein</fullName>
    </submittedName>
</protein>
<reference evidence="2 4" key="2">
    <citation type="submission" date="2020-05" db="EMBL/GenBank/DDBJ databases">
        <authorList>
            <person name="Campoy J."/>
            <person name="Schneeberger K."/>
            <person name="Spophaly S."/>
        </authorList>
    </citation>
    <scope>NUCLEOTIDE SEQUENCE [LARGE SCALE GENOMIC DNA]</scope>
    <source>
        <strain evidence="2">PruArmRojPasFocal</strain>
    </source>
</reference>
<sequence>MREADYEPIYDKSAASMKQLKQEDEEEAKQEITARQPEKASIQQEKANQKKKDKKEKSFGRRDYR</sequence>
<feature type="compositionally biased region" description="Basic and acidic residues" evidence="1">
    <location>
        <begin position="29"/>
        <end position="38"/>
    </location>
</feature>
<dbReference type="Proteomes" id="UP000507245">
    <property type="component" value="Unassembled WGS sequence"/>
</dbReference>
<feature type="region of interest" description="Disordered" evidence="1">
    <location>
        <begin position="1"/>
        <end position="65"/>
    </location>
</feature>